<protein>
    <submittedName>
        <fullName evidence="1">Uncharacterized protein</fullName>
    </submittedName>
</protein>
<accession>A0AAQ3P8Y5</accession>
<keyword evidence="2" id="KW-1185">Reference proteome</keyword>
<name>A0AAQ3P8Y5_VIGMU</name>
<sequence>MQKHDWEDRNPYQVYSFHGQRQSKSTVIDLLTKDNKITKRTNFVVPRNVLNLKNKRKEVDFIMSFSVNVDSHQTGTSFHGIKGRGKNLSVVIICRGKGCGLRSALVKLNSAINVLNNENGPISHGNEQSPEIGIGLQLGELQVIDIKAQVVSHSSNQTGFACTGRSIEQVPSLPCLPNFSIMLLPRHKPLQIPHHKLLHVTLHSQRVKSRWVVQIDPSPGVVGVSVHALIIDGEDPQGLSLLLQGLGLPQNERKVGVEDHVFVLLVEAQFQGPNLRFQSGVHVARVVEESCFHLTAHQDPVKLDAVKHVVEALVALHCEDEGVFGFGFGHLESLRGGGDFGAEVGLRRLVDLVAHETVELLDHHRCLG</sequence>
<evidence type="ECO:0000313" key="1">
    <source>
        <dbReference type="EMBL" id="WVZ24266.1"/>
    </source>
</evidence>
<gene>
    <name evidence="1" type="ORF">V8G54_002810</name>
</gene>
<dbReference type="EMBL" id="CP144700">
    <property type="protein sequence ID" value="WVZ24266.1"/>
    <property type="molecule type" value="Genomic_DNA"/>
</dbReference>
<organism evidence="1 2">
    <name type="scientific">Vigna mungo</name>
    <name type="common">Black gram</name>
    <name type="synonym">Phaseolus mungo</name>
    <dbReference type="NCBI Taxonomy" id="3915"/>
    <lineage>
        <taxon>Eukaryota</taxon>
        <taxon>Viridiplantae</taxon>
        <taxon>Streptophyta</taxon>
        <taxon>Embryophyta</taxon>
        <taxon>Tracheophyta</taxon>
        <taxon>Spermatophyta</taxon>
        <taxon>Magnoliopsida</taxon>
        <taxon>eudicotyledons</taxon>
        <taxon>Gunneridae</taxon>
        <taxon>Pentapetalae</taxon>
        <taxon>rosids</taxon>
        <taxon>fabids</taxon>
        <taxon>Fabales</taxon>
        <taxon>Fabaceae</taxon>
        <taxon>Papilionoideae</taxon>
        <taxon>50 kb inversion clade</taxon>
        <taxon>NPAAA clade</taxon>
        <taxon>indigoferoid/millettioid clade</taxon>
        <taxon>Phaseoleae</taxon>
        <taxon>Vigna</taxon>
    </lineage>
</organism>
<proteinExistence type="predicted"/>
<dbReference type="Proteomes" id="UP001374535">
    <property type="component" value="Chromosome 1"/>
</dbReference>
<reference evidence="1 2" key="1">
    <citation type="journal article" date="2023" name="Life. Sci Alliance">
        <title>Evolutionary insights into 3D genome organization and epigenetic landscape of Vigna mungo.</title>
        <authorList>
            <person name="Junaid A."/>
            <person name="Singh B."/>
            <person name="Bhatia S."/>
        </authorList>
    </citation>
    <scope>NUCLEOTIDE SEQUENCE [LARGE SCALE GENOMIC DNA]</scope>
    <source>
        <strain evidence="1">Urdbean</strain>
    </source>
</reference>
<dbReference type="AlphaFoldDB" id="A0AAQ3P8Y5"/>
<evidence type="ECO:0000313" key="2">
    <source>
        <dbReference type="Proteomes" id="UP001374535"/>
    </source>
</evidence>